<dbReference type="RefSeq" id="WP_208256696.1">
    <property type="nucleotide sequence ID" value="NZ_JAGEOJ010000007.1"/>
</dbReference>
<dbReference type="PANTHER" id="PTHR40763:SF5">
    <property type="entry name" value="MEMBRANE PROTEIN"/>
    <property type="match status" value="1"/>
</dbReference>
<organism evidence="2 3">
    <name type="scientific">Actinomadura barringtoniae</name>
    <dbReference type="NCBI Taxonomy" id="1427535"/>
    <lineage>
        <taxon>Bacteria</taxon>
        <taxon>Bacillati</taxon>
        <taxon>Actinomycetota</taxon>
        <taxon>Actinomycetes</taxon>
        <taxon>Streptosporangiales</taxon>
        <taxon>Thermomonosporaceae</taxon>
        <taxon>Actinomadura</taxon>
    </lineage>
</organism>
<reference evidence="2" key="1">
    <citation type="submission" date="2021-03" db="EMBL/GenBank/DDBJ databases">
        <authorList>
            <person name="Kanchanasin P."/>
            <person name="Saeng-In P."/>
            <person name="Phongsopitanun W."/>
            <person name="Yuki M."/>
            <person name="Kudo T."/>
            <person name="Ohkuma M."/>
            <person name="Tanasupawat S."/>
        </authorList>
    </citation>
    <scope>NUCLEOTIDE SEQUENCE</scope>
    <source>
        <strain evidence="2">GKU 128</strain>
    </source>
</reference>
<accession>A0A939PAF7</accession>
<evidence type="ECO:0000259" key="1">
    <source>
        <dbReference type="Pfam" id="PF08044"/>
    </source>
</evidence>
<dbReference type="InterPro" id="IPR012551">
    <property type="entry name" value="DUF1707_SHOCT-like"/>
</dbReference>
<name>A0A939PAF7_9ACTN</name>
<evidence type="ECO:0000313" key="3">
    <source>
        <dbReference type="Proteomes" id="UP000669179"/>
    </source>
</evidence>
<feature type="domain" description="DUF1707" evidence="1">
    <location>
        <begin position="10"/>
        <end position="61"/>
    </location>
</feature>
<dbReference type="AlphaFoldDB" id="A0A939PAF7"/>
<sequence length="206" mass="22348">MTTSPGSPALRASDADRDRAIELLHAAIADGRLDQAEFDERLDAALTARTLDALTPLTTDLIGTHALASGARAVIPGAHALTSFPATPPAERLTIKEKHGVVRREGRWVLPHRLAVRTAWCDVLLDLTTAIQAAPELLIDLRVGGGNVQLLLAPGMTLDANDLSTRHSRLEINRNAEDATPETLHVRLAGKMRHGKITANWQRPRR</sequence>
<keyword evidence="3" id="KW-1185">Reference proteome</keyword>
<evidence type="ECO:0000313" key="2">
    <source>
        <dbReference type="EMBL" id="MBO2448950.1"/>
    </source>
</evidence>
<gene>
    <name evidence="2" type="ORF">J4573_17740</name>
</gene>
<protein>
    <submittedName>
        <fullName evidence="2">DUF1707 domain-containing protein</fullName>
    </submittedName>
</protein>
<proteinExistence type="predicted"/>
<dbReference type="EMBL" id="JAGEOJ010000007">
    <property type="protein sequence ID" value="MBO2448950.1"/>
    <property type="molecule type" value="Genomic_DNA"/>
</dbReference>
<dbReference type="Pfam" id="PF08044">
    <property type="entry name" value="DUF1707"/>
    <property type="match status" value="1"/>
</dbReference>
<dbReference type="Proteomes" id="UP000669179">
    <property type="component" value="Unassembled WGS sequence"/>
</dbReference>
<comment type="caution">
    <text evidence="2">The sequence shown here is derived from an EMBL/GenBank/DDBJ whole genome shotgun (WGS) entry which is preliminary data.</text>
</comment>
<dbReference type="PANTHER" id="PTHR40763">
    <property type="entry name" value="MEMBRANE PROTEIN-RELATED"/>
    <property type="match status" value="1"/>
</dbReference>